<dbReference type="InterPro" id="IPR010569">
    <property type="entry name" value="Myotubularin-like_Pase_dom"/>
</dbReference>
<evidence type="ECO:0000256" key="1">
    <source>
        <dbReference type="ARBA" id="ARBA00007471"/>
    </source>
</evidence>
<dbReference type="InterPro" id="IPR011993">
    <property type="entry name" value="PH-like_dom_sf"/>
</dbReference>
<dbReference type="PANTHER" id="PTHR10807:SF110">
    <property type="entry name" value="FI17948P1"/>
    <property type="match status" value="1"/>
</dbReference>
<reference evidence="3" key="1">
    <citation type="submission" date="2019-08" db="EMBL/GenBank/DDBJ databases">
        <title>The genome of the North American firefly Photinus pyralis.</title>
        <authorList>
            <consortium name="Photinus pyralis genome working group"/>
            <person name="Fallon T.R."/>
            <person name="Sander Lower S.E."/>
            <person name="Weng J.-K."/>
        </authorList>
    </citation>
    <scope>NUCLEOTIDE SEQUENCE</scope>
    <source>
        <strain evidence="3">TRF0915ILg1</strain>
        <tissue evidence="3">Whole body</tissue>
    </source>
</reference>
<dbReference type="InterPro" id="IPR029021">
    <property type="entry name" value="Prot-tyrosine_phosphatase-like"/>
</dbReference>
<feature type="domain" description="Myotubularin phosphatase" evidence="2">
    <location>
        <begin position="189"/>
        <end position="543"/>
    </location>
</feature>
<evidence type="ECO:0000313" key="3">
    <source>
        <dbReference type="EMBL" id="KAF2900716.1"/>
    </source>
</evidence>
<keyword evidence="4" id="KW-1185">Reference proteome</keyword>
<dbReference type="Pfam" id="PF12578">
    <property type="entry name" value="3-PAP"/>
    <property type="match status" value="1"/>
</dbReference>
<dbReference type="Gene3D" id="2.30.29.30">
    <property type="entry name" value="Pleckstrin-homology domain (PH domain)/Phosphotyrosine-binding domain (PTB)"/>
    <property type="match status" value="1"/>
</dbReference>
<dbReference type="GO" id="GO:0016020">
    <property type="term" value="C:membrane"/>
    <property type="evidence" value="ECO:0007669"/>
    <property type="project" value="TreeGrafter"/>
</dbReference>
<dbReference type="GO" id="GO:0005737">
    <property type="term" value="C:cytoplasm"/>
    <property type="evidence" value="ECO:0007669"/>
    <property type="project" value="TreeGrafter"/>
</dbReference>
<evidence type="ECO:0000259" key="2">
    <source>
        <dbReference type="PROSITE" id="PS51339"/>
    </source>
</evidence>
<dbReference type="Proteomes" id="UP000801492">
    <property type="component" value="Unassembled WGS sequence"/>
</dbReference>
<name>A0A8K0DB06_IGNLU</name>
<dbReference type="AlphaFoldDB" id="A0A8K0DB06"/>
<dbReference type="SUPFAM" id="SSF50729">
    <property type="entry name" value="PH domain-like"/>
    <property type="match status" value="1"/>
</dbReference>
<dbReference type="OrthoDB" id="271628at2759"/>
<proteinExistence type="inferred from homology"/>
<protein>
    <recommendedName>
        <fullName evidence="2">Myotubularin phosphatase domain-containing protein</fullName>
    </recommendedName>
</protein>
<accession>A0A8K0DB06</accession>
<dbReference type="GO" id="GO:0046856">
    <property type="term" value="P:phosphatidylinositol dephosphorylation"/>
    <property type="evidence" value="ECO:0007669"/>
    <property type="project" value="TreeGrafter"/>
</dbReference>
<dbReference type="PANTHER" id="PTHR10807">
    <property type="entry name" value="MYOTUBULARIN-RELATED"/>
    <property type="match status" value="1"/>
</dbReference>
<dbReference type="PROSITE" id="PS51339">
    <property type="entry name" value="PPASE_MYOTUBULARIN"/>
    <property type="match status" value="1"/>
</dbReference>
<evidence type="ECO:0000313" key="4">
    <source>
        <dbReference type="Proteomes" id="UP000801492"/>
    </source>
</evidence>
<dbReference type="EMBL" id="VTPC01002030">
    <property type="protein sequence ID" value="KAF2900716.1"/>
    <property type="molecule type" value="Genomic_DNA"/>
</dbReference>
<dbReference type="InterPro" id="IPR022587">
    <property type="entry name" value="MTMR12-like_C"/>
</dbReference>
<dbReference type="SUPFAM" id="SSF52799">
    <property type="entry name" value="(Phosphotyrosine protein) phosphatases II"/>
    <property type="match status" value="1"/>
</dbReference>
<gene>
    <name evidence="3" type="ORF">ILUMI_05471</name>
</gene>
<sequence length="607" mass="69696">MNDSKDTGFKSYILDEGSLESISLNDLNRPKLLDGETLVTEAQKVMMYAPLSDRKKGTLGILTVTTFKLSFISANDKEEEISDDCYQHSLLLGPYEVCLSSIDTIYQVGERSKKKLLPGQNVSTKVKELLIICKNMRVFEFSFKFADKDSGKNIANALLHHAYPKRHPLLFAYDYKEPYYKTLKDVKMFRGTEDWKRELQRTGCKNWRISLANQNFHMSPLLPQSLVVPASVTDSSLNQAVEHFRNRCCPIWVWGTPDGAALVRMSDILPTITDRTQENIMLEHVRKSHAEKRQPYIIDLSKDCPSPKDIQSSYIKLRELCIPDSIRVFKTQDFKFYGLLDSTKWLQHVSTCLLKAIEGANEICRPNPTTVVLQEGNGQDMNCVISSLIQLYLDPYWRTVSGFQSLIQKEWVALGHPFSARLGLVANQETDPSPLLLLFLDCVWQLLQQFPTAFQFTETYLTTVWDSAFISIFDTFLFNCEHDRFLAQTGSSPIILRSVWDWKEQFLEKDIALFCNPLYDDAYLYRLKPNVAVAFLDVWTQCYSRWLPDLEIRNGGKPQIDLCNRFITSEIHVLRQKLLSGDVNGTLNGGREENLQLLKKVNSFFSI</sequence>
<dbReference type="CDD" id="cd14537">
    <property type="entry name" value="PTP-MTMR10-like"/>
    <property type="match status" value="1"/>
</dbReference>
<dbReference type="Pfam" id="PF06602">
    <property type="entry name" value="Myotub-related"/>
    <property type="match status" value="2"/>
</dbReference>
<comment type="caution">
    <text evidence="3">The sequence shown here is derived from an EMBL/GenBank/DDBJ whole genome shotgun (WGS) entry which is preliminary data.</text>
</comment>
<comment type="similarity">
    <text evidence="1">Belongs to the protein-tyrosine phosphatase family. Non-receptor class myotubularin subfamily.</text>
</comment>
<dbReference type="InterPro" id="IPR030564">
    <property type="entry name" value="Myotubularin"/>
</dbReference>
<organism evidence="3 4">
    <name type="scientific">Ignelater luminosus</name>
    <name type="common">Cucubano</name>
    <name type="synonym">Pyrophorus luminosus</name>
    <dbReference type="NCBI Taxonomy" id="2038154"/>
    <lineage>
        <taxon>Eukaryota</taxon>
        <taxon>Metazoa</taxon>
        <taxon>Ecdysozoa</taxon>
        <taxon>Arthropoda</taxon>
        <taxon>Hexapoda</taxon>
        <taxon>Insecta</taxon>
        <taxon>Pterygota</taxon>
        <taxon>Neoptera</taxon>
        <taxon>Endopterygota</taxon>
        <taxon>Coleoptera</taxon>
        <taxon>Polyphaga</taxon>
        <taxon>Elateriformia</taxon>
        <taxon>Elateroidea</taxon>
        <taxon>Elateridae</taxon>
        <taxon>Agrypninae</taxon>
        <taxon>Pyrophorini</taxon>
        <taxon>Ignelater</taxon>
    </lineage>
</organism>